<accession>A0ABU0L5E9</accession>
<proteinExistence type="predicted"/>
<sequence length="110" mass="11952">MGGGTGSLPKQTSGIQTTLISELDLPVTWEEDDAIVHNVIWGFAPDKLYHSYLISGCNRVTLSSLIKGQPIYVRVDAFNETGITEGEVLKVNEGDEILGQDKGHRIPNDA</sequence>
<name>A0ABU0L5E9_9BACL</name>
<dbReference type="Proteomes" id="UP001242811">
    <property type="component" value="Unassembled WGS sequence"/>
</dbReference>
<evidence type="ECO:0000313" key="2">
    <source>
        <dbReference type="Proteomes" id="UP001242811"/>
    </source>
</evidence>
<keyword evidence="2" id="KW-1185">Reference proteome</keyword>
<gene>
    <name evidence="1" type="ORF">QOZ95_004719</name>
</gene>
<organism evidence="1 2">
    <name type="scientific">Paenibacillus brasilensis</name>
    <dbReference type="NCBI Taxonomy" id="128574"/>
    <lineage>
        <taxon>Bacteria</taxon>
        <taxon>Bacillati</taxon>
        <taxon>Bacillota</taxon>
        <taxon>Bacilli</taxon>
        <taxon>Bacillales</taxon>
        <taxon>Paenibacillaceae</taxon>
        <taxon>Paenibacillus</taxon>
    </lineage>
</organism>
<protein>
    <submittedName>
        <fullName evidence="1">Uncharacterized protein</fullName>
    </submittedName>
</protein>
<comment type="caution">
    <text evidence="1">The sequence shown here is derived from an EMBL/GenBank/DDBJ whole genome shotgun (WGS) entry which is preliminary data.</text>
</comment>
<dbReference type="EMBL" id="JAUSWA010000038">
    <property type="protein sequence ID" value="MDQ0496529.1"/>
    <property type="molecule type" value="Genomic_DNA"/>
</dbReference>
<evidence type="ECO:0000313" key="1">
    <source>
        <dbReference type="EMBL" id="MDQ0496529.1"/>
    </source>
</evidence>
<reference evidence="1 2" key="1">
    <citation type="submission" date="2023-07" db="EMBL/GenBank/DDBJ databases">
        <title>Genomic Encyclopedia of Type Strains, Phase IV (KMG-IV): sequencing the most valuable type-strain genomes for metagenomic binning, comparative biology and taxonomic classification.</title>
        <authorList>
            <person name="Goeker M."/>
        </authorList>
    </citation>
    <scope>NUCLEOTIDE SEQUENCE [LARGE SCALE GENOMIC DNA]</scope>
    <source>
        <strain evidence="1 2">DSM 14914</strain>
    </source>
</reference>
<dbReference type="RefSeq" id="WP_152381659.1">
    <property type="nucleotide sequence ID" value="NZ_CP045298.1"/>
</dbReference>